<evidence type="ECO:0008006" key="4">
    <source>
        <dbReference type="Google" id="ProtNLM"/>
    </source>
</evidence>
<reference evidence="2" key="1">
    <citation type="submission" date="2020-07" db="EMBL/GenBank/DDBJ databases">
        <title>Huge and variable diversity of episymbiotic CPR bacteria and DPANN archaea in groundwater ecosystems.</title>
        <authorList>
            <person name="He C.Y."/>
            <person name="Keren R."/>
            <person name="Whittaker M."/>
            <person name="Farag I.F."/>
            <person name="Doudna J."/>
            <person name="Cate J.H.D."/>
            <person name="Banfield J.F."/>
        </authorList>
    </citation>
    <scope>NUCLEOTIDE SEQUENCE</scope>
    <source>
        <strain evidence="2">NC_groundwater_1813_Pr3_B-0.1um_71_17</strain>
    </source>
</reference>
<dbReference type="AlphaFoldDB" id="A0A933WA86"/>
<feature type="signal peptide" evidence="1">
    <location>
        <begin position="1"/>
        <end position="27"/>
    </location>
</feature>
<evidence type="ECO:0000313" key="2">
    <source>
        <dbReference type="EMBL" id="MBI5169079.1"/>
    </source>
</evidence>
<gene>
    <name evidence="2" type="ORF">HZA61_06300</name>
</gene>
<name>A0A933WA86_UNCEI</name>
<dbReference type="Gene3D" id="3.40.50.10610">
    <property type="entry name" value="ABC-type transport auxiliary lipoprotein component"/>
    <property type="match status" value="1"/>
</dbReference>
<dbReference type="Proteomes" id="UP000696931">
    <property type="component" value="Unassembled WGS sequence"/>
</dbReference>
<evidence type="ECO:0000313" key="3">
    <source>
        <dbReference type="Proteomes" id="UP000696931"/>
    </source>
</evidence>
<comment type="caution">
    <text evidence="2">The sequence shown here is derived from an EMBL/GenBank/DDBJ whole genome shotgun (WGS) entry which is preliminary data.</text>
</comment>
<accession>A0A933WA86</accession>
<proteinExistence type="predicted"/>
<evidence type="ECO:0000256" key="1">
    <source>
        <dbReference type="SAM" id="SignalP"/>
    </source>
</evidence>
<dbReference type="EMBL" id="JACRIW010000041">
    <property type="protein sequence ID" value="MBI5169079.1"/>
    <property type="molecule type" value="Genomic_DNA"/>
</dbReference>
<organism evidence="2 3">
    <name type="scientific">Eiseniibacteriota bacterium</name>
    <dbReference type="NCBI Taxonomy" id="2212470"/>
    <lineage>
        <taxon>Bacteria</taxon>
        <taxon>Candidatus Eiseniibacteriota</taxon>
    </lineage>
</organism>
<keyword evidence="1" id="KW-0732">Signal</keyword>
<feature type="chain" id="PRO_5038037381" description="Penicillin-binding protein activator LpoB" evidence="1">
    <location>
        <begin position="28"/>
        <end position="206"/>
    </location>
</feature>
<protein>
    <recommendedName>
        <fullName evidence="4">Penicillin-binding protein activator LpoB</fullName>
    </recommendedName>
</protein>
<sequence length="206" mass="21602">MRAGLRIGALFAGALLAAVLAGCGAHTAGGVAPASPGASATPIVVLPLENLASRVEYGDRVSRIVWSTVASSGRFDAVEPGEVEAAMNDVRVRSTGMLTRDQILKLSGRLKARWIMAGTLLECGTVRTPDGEVPSIALSLRILDGQTGRVAWTNMRARTGEDRETIFGWGRVSSLERLTDVTVRELIAGIRIPAGADSLAGHGDTK</sequence>
<dbReference type="PROSITE" id="PS51257">
    <property type="entry name" value="PROKAR_LIPOPROTEIN"/>
    <property type="match status" value="1"/>
</dbReference>